<keyword evidence="3" id="KW-1185">Reference proteome</keyword>
<accession>A0A7J5AN78</accession>
<dbReference type="EMBL" id="WAAU01000011">
    <property type="protein sequence ID" value="KAB1158970.1"/>
    <property type="molecule type" value="Genomic_DNA"/>
</dbReference>
<dbReference type="Gene3D" id="3.30.1150.10">
    <property type="match status" value="1"/>
</dbReference>
<evidence type="ECO:0000313" key="2">
    <source>
        <dbReference type="EMBL" id="KAB1158970.1"/>
    </source>
</evidence>
<organism evidence="2 3">
    <name type="scientific">Tenacibaculum aiptasiae</name>
    <dbReference type="NCBI Taxonomy" id="426481"/>
    <lineage>
        <taxon>Bacteria</taxon>
        <taxon>Pseudomonadati</taxon>
        <taxon>Bacteroidota</taxon>
        <taxon>Flavobacteriia</taxon>
        <taxon>Flavobacteriales</taxon>
        <taxon>Flavobacteriaceae</taxon>
        <taxon>Tenacibaculum</taxon>
    </lineage>
</organism>
<feature type="domain" description="TonB C-terminal" evidence="1">
    <location>
        <begin position="101"/>
        <end position="159"/>
    </location>
</feature>
<protein>
    <recommendedName>
        <fullName evidence="1">TonB C-terminal domain-containing protein</fullName>
    </recommendedName>
</protein>
<dbReference type="InterPro" id="IPR037682">
    <property type="entry name" value="TonB_C"/>
</dbReference>
<proteinExistence type="predicted"/>
<dbReference type="AlphaFoldDB" id="A0A7J5AN78"/>
<dbReference type="RefSeq" id="WP_150899451.1">
    <property type="nucleotide sequence ID" value="NZ_WAAU01000011.1"/>
</dbReference>
<dbReference type="Proteomes" id="UP000467305">
    <property type="component" value="Unassembled WGS sequence"/>
</dbReference>
<name>A0A7J5AN78_9FLAO</name>
<dbReference type="OrthoDB" id="1522859at2"/>
<evidence type="ECO:0000313" key="3">
    <source>
        <dbReference type="Proteomes" id="UP000467305"/>
    </source>
</evidence>
<evidence type="ECO:0000259" key="1">
    <source>
        <dbReference type="Pfam" id="PF03544"/>
    </source>
</evidence>
<dbReference type="Pfam" id="PF03544">
    <property type="entry name" value="TonB_C"/>
    <property type="match status" value="1"/>
</dbReference>
<gene>
    <name evidence="2" type="ORF">F7018_07645</name>
</gene>
<dbReference type="GO" id="GO:0055085">
    <property type="term" value="P:transmembrane transport"/>
    <property type="evidence" value="ECO:0007669"/>
    <property type="project" value="InterPro"/>
</dbReference>
<reference evidence="2 3" key="1">
    <citation type="submission" date="2019-09" db="EMBL/GenBank/DDBJ databases">
        <authorList>
            <person name="Cao W.R."/>
        </authorList>
    </citation>
    <scope>NUCLEOTIDE SEQUENCE [LARGE SCALE GENOMIC DNA]</scope>
    <source>
        <strain evidence="3">a4</strain>
    </source>
</reference>
<sequence>MKKTFLFLFMAFITTGIISQEKNDDKENNIKTINFVDGNSEDVPFTLIDKVPVFPGCEKYETNSKKKYCLNQMMLQHIAKNFNINIADGLKTLSPGRKKIYLEFKIGKNGHVEDISAKAPHEKLKEEAIRVAKLLPVMIPGSHKNKNVRVGYTLPIAFNVE</sequence>
<comment type="caution">
    <text evidence="2">The sequence shown here is derived from an EMBL/GenBank/DDBJ whole genome shotgun (WGS) entry which is preliminary data.</text>
</comment>
<dbReference type="SUPFAM" id="SSF74653">
    <property type="entry name" value="TolA/TonB C-terminal domain"/>
    <property type="match status" value="1"/>
</dbReference>